<dbReference type="AlphaFoldDB" id="A0A1Y2H952"/>
<feature type="region of interest" description="Disordered" evidence="1">
    <location>
        <begin position="23"/>
        <end position="124"/>
    </location>
</feature>
<feature type="compositionally biased region" description="Low complexity" evidence="1">
    <location>
        <begin position="83"/>
        <end position="93"/>
    </location>
</feature>
<keyword evidence="3" id="KW-1185">Reference proteome</keyword>
<protein>
    <submittedName>
        <fullName evidence="2">Uncharacterized protein</fullName>
    </submittedName>
</protein>
<organism evidence="2 3">
    <name type="scientific">Catenaria anguillulae PL171</name>
    <dbReference type="NCBI Taxonomy" id="765915"/>
    <lineage>
        <taxon>Eukaryota</taxon>
        <taxon>Fungi</taxon>
        <taxon>Fungi incertae sedis</taxon>
        <taxon>Blastocladiomycota</taxon>
        <taxon>Blastocladiomycetes</taxon>
        <taxon>Blastocladiales</taxon>
        <taxon>Catenariaceae</taxon>
        <taxon>Catenaria</taxon>
    </lineage>
</organism>
<reference evidence="2 3" key="1">
    <citation type="submission" date="2016-07" db="EMBL/GenBank/DDBJ databases">
        <title>Pervasive Adenine N6-methylation of Active Genes in Fungi.</title>
        <authorList>
            <consortium name="DOE Joint Genome Institute"/>
            <person name="Mondo S.J."/>
            <person name="Dannebaum R.O."/>
            <person name="Kuo R.C."/>
            <person name="Labutti K."/>
            <person name="Haridas S."/>
            <person name="Kuo A."/>
            <person name="Salamov A."/>
            <person name="Ahrendt S.R."/>
            <person name="Lipzen A."/>
            <person name="Sullivan W."/>
            <person name="Andreopoulos W.B."/>
            <person name="Clum A."/>
            <person name="Lindquist E."/>
            <person name="Daum C."/>
            <person name="Ramamoorthy G.K."/>
            <person name="Gryganskyi A."/>
            <person name="Culley D."/>
            <person name="Magnuson J.K."/>
            <person name="James T.Y."/>
            <person name="O'Malley M.A."/>
            <person name="Stajich J.E."/>
            <person name="Spatafora J.W."/>
            <person name="Visel A."/>
            <person name="Grigoriev I.V."/>
        </authorList>
    </citation>
    <scope>NUCLEOTIDE SEQUENCE [LARGE SCALE GENOMIC DNA]</scope>
    <source>
        <strain evidence="2 3">PL171</strain>
    </source>
</reference>
<gene>
    <name evidence="2" type="ORF">BCR44DRAFT_1443014</name>
</gene>
<evidence type="ECO:0000256" key="1">
    <source>
        <dbReference type="SAM" id="MobiDB-lite"/>
    </source>
</evidence>
<dbReference type="EMBL" id="MCFL01000066">
    <property type="protein sequence ID" value="ORZ31118.1"/>
    <property type="molecule type" value="Genomic_DNA"/>
</dbReference>
<proteinExistence type="predicted"/>
<feature type="compositionally biased region" description="Low complexity" evidence="1">
    <location>
        <begin position="52"/>
        <end position="65"/>
    </location>
</feature>
<dbReference type="Proteomes" id="UP000193411">
    <property type="component" value="Unassembled WGS sequence"/>
</dbReference>
<accession>A0A1Y2H952</accession>
<evidence type="ECO:0000313" key="2">
    <source>
        <dbReference type="EMBL" id="ORZ31118.1"/>
    </source>
</evidence>
<feature type="compositionally biased region" description="Polar residues" evidence="1">
    <location>
        <begin position="41"/>
        <end position="51"/>
    </location>
</feature>
<evidence type="ECO:0000313" key="3">
    <source>
        <dbReference type="Proteomes" id="UP000193411"/>
    </source>
</evidence>
<comment type="caution">
    <text evidence="2">The sequence shown here is derived from an EMBL/GenBank/DDBJ whole genome shotgun (WGS) entry which is preliminary data.</text>
</comment>
<sequence length="228" mass="24270">MRAPYVRFRNMLPADIAKTLPTSLDRRQQPSKSPGAGDLVDQSQVIDRSTLTATPSSSAASPAASESHDVVMDDITSSNPWASSTDTSTLDTLEPAPSKTTFTSKPKRPISRADSDDDDDSHQVASHVPVSVVALDGLPSFFDPQPVKAKTSAKARKSDSDELDDMFATIDANATTGRKLVKNKVKAAAIPEPVGKVNKNKVKKAARSTSKSAAKGKDEIDDLFGSLF</sequence>
<name>A0A1Y2H952_9FUNG</name>